<reference evidence="2 3" key="1">
    <citation type="journal article" date="2012" name="Science">
        <title>The Paleozoic origin of enzymatic lignin decomposition reconstructed from 31 fungal genomes.</title>
        <authorList>
            <person name="Floudas D."/>
            <person name="Binder M."/>
            <person name="Riley R."/>
            <person name="Barry K."/>
            <person name="Blanchette R.A."/>
            <person name="Henrissat B."/>
            <person name="Martinez A.T."/>
            <person name="Otillar R."/>
            <person name="Spatafora J.W."/>
            <person name="Yadav J.S."/>
            <person name="Aerts A."/>
            <person name="Benoit I."/>
            <person name="Boyd A."/>
            <person name="Carlson A."/>
            <person name="Copeland A."/>
            <person name="Coutinho P.M."/>
            <person name="de Vries R.P."/>
            <person name="Ferreira P."/>
            <person name="Findley K."/>
            <person name="Foster B."/>
            <person name="Gaskell J."/>
            <person name="Glotzer D."/>
            <person name="Gorecki P."/>
            <person name="Heitman J."/>
            <person name="Hesse C."/>
            <person name="Hori C."/>
            <person name="Igarashi K."/>
            <person name="Jurgens J.A."/>
            <person name="Kallen N."/>
            <person name="Kersten P."/>
            <person name="Kohler A."/>
            <person name="Kuees U."/>
            <person name="Kumar T.K.A."/>
            <person name="Kuo A."/>
            <person name="LaButti K."/>
            <person name="Larrondo L.F."/>
            <person name="Lindquist E."/>
            <person name="Ling A."/>
            <person name="Lombard V."/>
            <person name="Lucas S."/>
            <person name="Lundell T."/>
            <person name="Martin R."/>
            <person name="McLaughlin D.J."/>
            <person name="Morgenstern I."/>
            <person name="Morin E."/>
            <person name="Murat C."/>
            <person name="Nagy L.G."/>
            <person name="Nolan M."/>
            <person name="Ohm R.A."/>
            <person name="Patyshakuliyeva A."/>
            <person name="Rokas A."/>
            <person name="Ruiz-Duenas F.J."/>
            <person name="Sabat G."/>
            <person name="Salamov A."/>
            <person name="Samejima M."/>
            <person name="Schmutz J."/>
            <person name="Slot J.C."/>
            <person name="St John F."/>
            <person name="Stenlid J."/>
            <person name="Sun H."/>
            <person name="Sun S."/>
            <person name="Syed K."/>
            <person name="Tsang A."/>
            <person name="Wiebenga A."/>
            <person name="Young D."/>
            <person name="Pisabarro A."/>
            <person name="Eastwood D.C."/>
            <person name="Martin F."/>
            <person name="Cullen D."/>
            <person name="Grigoriev I.V."/>
            <person name="Hibbett D.S."/>
        </authorList>
    </citation>
    <scope>NUCLEOTIDE SEQUENCE [LARGE SCALE GENOMIC DNA]</scope>
    <source>
        <strain evidence="2 3">DJM-731 SS1</strain>
    </source>
</reference>
<dbReference type="AlphaFoldDB" id="M5GAQ8"/>
<name>M5GAQ8_DACPD</name>
<dbReference type="GeneID" id="63685042"/>
<evidence type="ECO:0000256" key="1">
    <source>
        <dbReference type="SAM" id="MobiDB-lite"/>
    </source>
</evidence>
<keyword evidence="3" id="KW-1185">Reference proteome</keyword>
<dbReference type="HOGENOM" id="CLU_817735_0_0_1"/>
<protein>
    <submittedName>
        <fullName evidence="2">Uncharacterized protein</fullName>
    </submittedName>
</protein>
<dbReference type="EMBL" id="JH795860">
    <property type="protein sequence ID" value="EJU03052.1"/>
    <property type="molecule type" value="Genomic_DNA"/>
</dbReference>
<gene>
    <name evidence="2" type="ORF">DACRYDRAFT_115324</name>
</gene>
<accession>M5GAQ8</accession>
<proteinExistence type="predicted"/>
<organism evidence="2 3">
    <name type="scientific">Dacryopinax primogenitus (strain DJM 731)</name>
    <name type="common">Brown rot fungus</name>
    <dbReference type="NCBI Taxonomy" id="1858805"/>
    <lineage>
        <taxon>Eukaryota</taxon>
        <taxon>Fungi</taxon>
        <taxon>Dikarya</taxon>
        <taxon>Basidiomycota</taxon>
        <taxon>Agaricomycotina</taxon>
        <taxon>Dacrymycetes</taxon>
        <taxon>Dacrymycetales</taxon>
        <taxon>Dacrymycetaceae</taxon>
        <taxon>Dacryopinax</taxon>
    </lineage>
</organism>
<dbReference type="RefSeq" id="XP_040629946.1">
    <property type="nucleotide sequence ID" value="XM_040769980.1"/>
</dbReference>
<feature type="non-terminal residue" evidence="2">
    <location>
        <position position="340"/>
    </location>
</feature>
<feature type="region of interest" description="Disordered" evidence="1">
    <location>
        <begin position="314"/>
        <end position="340"/>
    </location>
</feature>
<dbReference type="OrthoDB" id="3354540at2759"/>
<evidence type="ECO:0000313" key="3">
    <source>
        <dbReference type="Proteomes" id="UP000030653"/>
    </source>
</evidence>
<sequence>MASRYYDQEHGRYPRTDELWLEAPSNLFRDDRIDDSPAVFEPVLSLPGHNGDGAFNVTQASPGHLSPTAESSRYSLNSSLLDSLAARSPGSSEPVLVSRDSAASGSLTSWQDVGTLAMAPRRQSQSQPSAEPHDEVWQWSVNSSSRLGNETDWVSPSFPSSFTFLSGSDSQPSGTDTLEMSIDSEHWRRVRARSRNISTSTLSRAEAEAYLARRKQMEGVEPLKETFWEALLRTLLMLDGATLRLLKGEEGGSLFFDGKEAPLLVERVSVDEVTKQRSERALTTFLSHVAASLSSSTALKRGLSILPVRQAPPVSVATTPKASPDDIKPATSWMASTAGA</sequence>
<dbReference type="Proteomes" id="UP000030653">
    <property type="component" value="Unassembled WGS sequence"/>
</dbReference>
<evidence type="ECO:0000313" key="2">
    <source>
        <dbReference type="EMBL" id="EJU03052.1"/>
    </source>
</evidence>